<dbReference type="RefSeq" id="YP_009188401.1">
    <property type="nucleotide sequence ID" value="NC_028665.1"/>
</dbReference>
<dbReference type="GeneID" id="26516817"/>
<evidence type="ECO:0000313" key="3">
    <source>
        <dbReference type="Proteomes" id="UP000202434"/>
    </source>
</evidence>
<name>A0A0K0MX07_9CAUD</name>
<dbReference type="Proteomes" id="UP000202434">
    <property type="component" value="Segment"/>
</dbReference>
<feature type="region of interest" description="Disordered" evidence="1">
    <location>
        <begin position="195"/>
        <end position="229"/>
    </location>
</feature>
<keyword evidence="3" id="KW-1185">Reference proteome</keyword>
<accession>A0A0K0MX07</accession>
<feature type="compositionally biased region" description="Basic and acidic residues" evidence="1">
    <location>
        <begin position="213"/>
        <end position="229"/>
    </location>
</feature>
<organism evidence="2 3">
    <name type="scientific">Gordonia phage GTE6</name>
    <dbReference type="NCBI Taxonomy" id="1647474"/>
    <lineage>
        <taxon>Viruses</taxon>
        <taxon>Duplodnaviria</taxon>
        <taxon>Heunggongvirae</taxon>
        <taxon>Uroviricota</taxon>
        <taxon>Caudoviricetes</taxon>
        <taxon>Stackebrandtviridae</taxon>
        <taxon>Schenleyvirinae</taxon>
        <taxon>Dexdertvirus</taxon>
        <taxon>Dexdertvirus GTE6</taxon>
    </lineage>
</organism>
<evidence type="ECO:0000256" key="1">
    <source>
        <dbReference type="SAM" id="MobiDB-lite"/>
    </source>
</evidence>
<dbReference type="KEGG" id="vg:26516817"/>
<reference evidence="2 3" key="1">
    <citation type="journal article" date="2015" name="PLoS ONE">
        <title>Lysis to Kill: Evaluation of the Lytic Abilities, and Genomics of Nine Bacteriophages Infective for Gordonia spp. and Their Potential Use in Activated Sludge Foam Biocontrol.</title>
        <authorList>
            <person name="Dyson Z.A."/>
            <person name="Tucci J."/>
            <person name="Seviour R.J."/>
            <person name="Petrovski S."/>
        </authorList>
    </citation>
    <scope>NUCLEOTIDE SEQUENCE [LARGE SCALE GENOMIC DNA]</scope>
</reference>
<sequence>MARRKGQTRGLIRDDNGVVLALDKRHPMLDIFTAIPLSAPDVPGGGDLPPINLPTEMKQQLALHTFENLYPGLPAPFPPGVQAHLVDDQGRPIVNDRGEPVIIRSSKYRLVNPTGDDSLTMGGAGEHWLSWKISGEAVRRRAAEAMADVGQAVPMPDVTQMNDDELAAYSEQLRAQQLAIENRLVDSERARQMDIPIDTNSVAPPEFGNWRGRNRDKLRDKRTDDEASE</sequence>
<proteinExistence type="predicted"/>
<protein>
    <submittedName>
        <fullName evidence="2">Uncharacterized protein</fullName>
    </submittedName>
</protein>
<dbReference type="OrthoDB" id="32438at10239"/>
<dbReference type="EMBL" id="KR053200">
    <property type="protein sequence ID" value="AKI28675.1"/>
    <property type="molecule type" value="Genomic_DNA"/>
</dbReference>
<gene>
    <name evidence="2" type="ORF">GTE6_33</name>
</gene>
<evidence type="ECO:0000313" key="2">
    <source>
        <dbReference type="EMBL" id="AKI28675.1"/>
    </source>
</evidence>